<proteinExistence type="predicted"/>
<name>A0A0F4LL04_9LACO</name>
<keyword evidence="2" id="KW-1185">Reference proteome</keyword>
<organism evidence="1 2">
    <name type="scientific">Bombilactobacillus mellifer</name>
    <dbReference type="NCBI Taxonomy" id="1218492"/>
    <lineage>
        <taxon>Bacteria</taxon>
        <taxon>Bacillati</taxon>
        <taxon>Bacillota</taxon>
        <taxon>Bacilli</taxon>
        <taxon>Lactobacillales</taxon>
        <taxon>Lactobacillaceae</taxon>
        <taxon>Bombilactobacillus</taxon>
    </lineage>
</organism>
<dbReference type="Proteomes" id="UP000033558">
    <property type="component" value="Unassembled WGS sequence"/>
</dbReference>
<evidence type="ECO:0000313" key="2">
    <source>
        <dbReference type="Proteomes" id="UP000033558"/>
    </source>
</evidence>
<geneLocation type="plasmid" evidence="1">
    <name>pBin4p1</name>
</geneLocation>
<reference evidence="1 2" key="1">
    <citation type="submission" date="2015-01" db="EMBL/GenBank/DDBJ databases">
        <title>Comparative genomics of the lactic acid bacteria isolated from the honey bee gut.</title>
        <authorList>
            <person name="Ellegaard K.M."/>
            <person name="Tamarit D."/>
            <person name="Javelind E."/>
            <person name="Olofsson T."/>
            <person name="Andersson S.G."/>
            <person name="Vasquez A."/>
        </authorList>
    </citation>
    <scope>NUCLEOTIDE SEQUENCE [LARGE SCALE GENOMIC DNA]</scope>
    <source>
        <strain evidence="1 2">Bin4</strain>
        <plasmid evidence="1">pBin4p1</plasmid>
    </source>
</reference>
<gene>
    <name evidence="1" type="ORF">JG30_12990</name>
</gene>
<comment type="caution">
    <text evidence="1">The sequence shown here is derived from an EMBL/GenBank/DDBJ whole genome shotgun (WGS) entry which is preliminary data.</text>
</comment>
<dbReference type="OrthoDB" id="121684at2"/>
<keyword evidence="1" id="KW-0614">Plasmid</keyword>
<dbReference type="PATRIC" id="fig|1218492.5.peg.95"/>
<protein>
    <submittedName>
        <fullName evidence="1">Uncharacterized protein</fullName>
    </submittedName>
</protein>
<dbReference type="RefSeq" id="WP_046318143.1">
    <property type="nucleotide sequence ID" value="NZ_JBHSZT010000002.1"/>
</dbReference>
<dbReference type="HOGENOM" id="CLU_165422_1_0_9"/>
<accession>A0A0F4LL04</accession>
<sequence length="84" mass="9907">MLYRKKLTVEAEQFDASETMIKKYKIDISSSKARYFKQLHIYLLPNNHGGTNHLQLGNWILTNSKGEHFVVEDSTFRKKYELVD</sequence>
<dbReference type="AlphaFoldDB" id="A0A0F4LL04"/>
<dbReference type="EMBL" id="JXJQ01000022">
    <property type="protein sequence ID" value="KJY59522.1"/>
    <property type="molecule type" value="Genomic_DNA"/>
</dbReference>
<evidence type="ECO:0000313" key="1">
    <source>
        <dbReference type="EMBL" id="KJY59522.1"/>
    </source>
</evidence>